<dbReference type="Proteomes" id="UP000095332">
    <property type="component" value="Unassembled WGS sequence"/>
</dbReference>
<proteinExistence type="predicted"/>
<evidence type="ECO:0000313" key="3">
    <source>
        <dbReference type="Proteomes" id="UP000095332"/>
    </source>
</evidence>
<evidence type="ECO:0000313" key="2">
    <source>
        <dbReference type="EMBL" id="CUQ52368.1"/>
    </source>
</evidence>
<sequence length="154" mass="17498">MRKSPLALLLSLICLISSHNEIQGQGHPPTDSLRQLAATCEGKDKHDLLMRIAMSTNDIADWDATLNDAIDRCDTPAICQSRLNRIQCLFNFYSVDSAIIEAQESLPFILDAKQYSFYFSTYLIYPDCSSKDGSTRPVRKPQPCSRRRNRLNNR</sequence>
<dbReference type="RefSeq" id="WP_241676282.1">
    <property type="nucleotide sequence ID" value="NZ_CZBM01000019.1"/>
</dbReference>
<protein>
    <submittedName>
        <fullName evidence="2">Uncharacterized protein</fullName>
    </submittedName>
</protein>
<dbReference type="EMBL" id="CZBM01000019">
    <property type="protein sequence ID" value="CUQ52368.1"/>
    <property type="molecule type" value="Genomic_DNA"/>
</dbReference>
<name>A0A174X6B6_PARDI</name>
<dbReference type="AlphaFoldDB" id="A0A174X6B6"/>
<feature type="compositionally biased region" description="Basic residues" evidence="1">
    <location>
        <begin position="145"/>
        <end position="154"/>
    </location>
</feature>
<feature type="region of interest" description="Disordered" evidence="1">
    <location>
        <begin position="130"/>
        <end position="154"/>
    </location>
</feature>
<evidence type="ECO:0000256" key="1">
    <source>
        <dbReference type="SAM" id="MobiDB-lite"/>
    </source>
</evidence>
<organism evidence="2 3">
    <name type="scientific">Parabacteroides distasonis</name>
    <dbReference type="NCBI Taxonomy" id="823"/>
    <lineage>
        <taxon>Bacteria</taxon>
        <taxon>Pseudomonadati</taxon>
        <taxon>Bacteroidota</taxon>
        <taxon>Bacteroidia</taxon>
        <taxon>Bacteroidales</taxon>
        <taxon>Tannerellaceae</taxon>
        <taxon>Parabacteroides</taxon>
    </lineage>
</organism>
<gene>
    <name evidence="2" type="ORF">ERS852560_03749</name>
</gene>
<accession>A0A174X6B6</accession>
<reference evidence="2 3" key="1">
    <citation type="submission" date="2015-09" db="EMBL/GenBank/DDBJ databases">
        <authorList>
            <consortium name="Pathogen Informatics"/>
        </authorList>
    </citation>
    <scope>NUCLEOTIDE SEQUENCE [LARGE SCALE GENOMIC DNA]</scope>
    <source>
        <strain evidence="2 3">2789STDY5834948</strain>
    </source>
</reference>